<dbReference type="Gene3D" id="1.10.10.60">
    <property type="entry name" value="Homeodomain-like"/>
    <property type="match status" value="1"/>
</dbReference>
<evidence type="ECO:0000313" key="5">
    <source>
        <dbReference type="Proteomes" id="UP000054567"/>
    </source>
</evidence>
<dbReference type="InterPro" id="IPR017930">
    <property type="entry name" value="Myb_dom"/>
</dbReference>
<dbReference type="InterPro" id="IPR001005">
    <property type="entry name" value="SANT/Myb"/>
</dbReference>
<dbReference type="VEuPathDB" id="FungiDB:CPAG_02530"/>
<gene>
    <name evidence="4" type="ORF">CPAG_02530</name>
</gene>
<feature type="compositionally biased region" description="Basic and acidic residues" evidence="1">
    <location>
        <begin position="459"/>
        <end position="474"/>
    </location>
</feature>
<evidence type="ECO:0000259" key="2">
    <source>
        <dbReference type="PROSITE" id="PS50090"/>
    </source>
</evidence>
<accession>A0A0J6FAC3</accession>
<feature type="region of interest" description="Disordered" evidence="1">
    <location>
        <begin position="1"/>
        <end position="120"/>
    </location>
</feature>
<dbReference type="InterPro" id="IPR052833">
    <property type="entry name" value="Telomeric_DNA-bd_trans-reg"/>
</dbReference>
<dbReference type="PANTHER" id="PTHR47807:SF1">
    <property type="entry name" value="PROTEIN TBF1"/>
    <property type="match status" value="1"/>
</dbReference>
<feature type="domain" description="Myb-like" evidence="2">
    <location>
        <begin position="662"/>
        <end position="716"/>
    </location>
</feature>
<dbReference type="SMART" id="SM00717">
    <property type="entry name" value="SANT"/>
    <property type="match status" value="1"/>
</dbReference>
<feature type="compositionally biased region" description="Basic and acidic residues" evidence="1">
    <location>
        <begin position="432"/>
        <end position="442"/>
    </location>
</feature>
<dbReference type="PANTHER" id="PTHR47807">
    <property type="entry name" value="PROTEIN TBF1"/>
    <property type="match status" value="1"/>
</dbReference>
<reference evidence="5" key="2">
    <citation type="journal article" date="2009" name="Genome Res.">
        <title>Comparative genomic analyses of the human fungal pathogens Coccidioides and their relatives.</title>
        <authorList>
            <person name="Sharpton T.J."/>
            <person name="Stajich J.E."/>
            <person name="Rounsley S.D."/>
            <person name="Gardner M.J."/>
            <person name="Wortman J.R."/>
            <person name="Jordar V.S."/>
            <person name="Maiti R."/>
            <person name="Kodira C.D."/>
            <person name="Neafsey D.E."/>
            <person name="Zeng Q."/>
            <person name="Hung C.-Y."/>
            <person name="McMahan C."/>
            <person name="Muszewska A."/>
            <person name="Grynberg M."/>
            <person name="Mandel M.A."/>
            <person name="Kellner E.M."/>
            <person name="Barker B.M."/>
            <person name="Galgiani J.N."/>
            <person name="Orbach M.J."/>
            <person name="Kirkland T.N."/>
            <person name="Cole G.T."/>
            <person name="Henn M.R."/>
            <person name="Birren B.W."/>
            <person name="Taylor J.W."/>
        </authorList>
    </citation>
    <scope>NUCLEOTIDE SEQUENCE [LARGE SCALE GENOMIC DNA]</scope>
    <source>
        <strain evidence="5">RMSCC 3488</strain>
    </source>
</reference>
<sequence length="755" mass="85697">MPVATRSSSRPLASSIIPNSPAKRWRAEPHLPSEHPRGPAEEDLDDIDGTTLHQPPPESSISSGSDSDPDSDSDNPISSVTPINKQSAGFSRTKNPHSNPSPTLRKAPLSLPVKSPRGKGVKISHVEVPASPLDNPDIRLSAPQRAQRMPYQLNPRLMLNALPKLERWSDKILLLWSQYGSSYSRLKRHITNSTVKIKIEESWGDSYLGYKRHFGDRHFINVARALDAFPSIEDLNWSPTGIYQKANLAQLTLDIIYFCNGTRSDSPLDIIDSLFPSPFIPGEDEPLSEDTTRRIFEIGLEIRTQRCILEMIESGKEKKPESILKDIFYGDIFEDSPLRGWEADGLDETDLPEEFRDRIEERIGNIRETFREDDTAVEISRLKTAFPWSEFVVRVASWVRETTDQINDQLKAQDDCNTAIAKLRSEFEPRAILDRQKTDEISQRTPPLESSPKWSRGLHRGERIFRPPRGREGSPELGSRPSEDAAVTIEHEQIPEKVQAASFPETAAPQKNFISRALLRHFRQFIDRTQTTASTTHQQVGEASRHTAPPAATFLDRQKNAERISPIQPSPLGDRGPGRKTKRARSEESEDEESAFETTSRPSKRPRVVTEIRRPSPSRTAADRPQRAVSVASSSGRRLPESLQSRESTPPLEDRPTGGIVQRVRWTIEEDRQLIRLVGKYGSSWSRIKAADSNEENPKLENRNQVQLKDRGRQITFDYLRTRQKLPKNFKRINITKPQRKRLEEIGVDPDKREE</sequence>
<dbReference type="GO" id="GO:0010833">
    <property type="term" value="P:telomere maintenance via telomere lengthening"/>
    <property type="evidence" value="ECO:0007669"/>
    <property type="project" value="TreeGrafter"/>
</dbReference>
<dbReference type="InterPro" id="IPR009057">
    <property type="entry name" value="Homeodomain-like_sf"/>
</dbReference>
<organism evidence="4 5">
    <name type="scientific">Coccidioides posadasii RMSCC 3488</name>
    <dbReference type="NCBI Taxonomy" id="454284"/>
    <lineage>
        <taxon>Eukaryota</taxon>
        <taxon>Fungi</taxon>
        <taxon>Dikarya</taxon>
        <taxon>Ascomycota</taxon>
        <taxon>Pezizomycotina</taxon>
        <taxon>Eurotiomycetes</taxon>
        <taxon>Eurotiomycetidae</taxon>
        <taxon>Onygenales</taxon>
        <taxon>Onygenaceae</taxon>
        <taxon>Coccidioides</taxon>
    </lineage>
</organism>
<dbReference type="CDD" id="cd11660">
    <property type="entry name" value="SANT_TRF"/>
    <property type="match status" value="1"/>
</dbReference>
<dbReference type="SUPFAM" id="SSF46689">
    <property type="entry name" value="Homeodomain-like"/>
    <property type="match status" value="1"/>
</dbReference>
<proteinExistence type="predicted"/>
<protein>
    <submittedName>
        <fullName evidence="4">Uncharacterized protein</fullName>
    </submittedName>
</protein>
<dbReference type="EMBL" id="DS268109">
    <property type="protein sequence ID" value="KMM66190.1"/>
    <property type="molecule type" value="Genomic_DNA"/>
</dbReference>
<name>A0A0J6FAC3_COCPO</name>
<reference evidence="5" key="3">
    <citation type="journal article" date="2010" name="Genome Res.">
        <title>Population genomic sequencing of Coccidioides fungi reveals recent hybridization and transposon control.</title>
        <authorList>
            <person name="Neafsey D.E."/>
            <person name="Barker B.M."/>
            <person name="Sharpton T.J."/>
            <person name="Stajich J.E."/>
            <person name="Park D.J."/>
            <person name="Whiston E."/>
            <person name="Hung C.-Y."/>
            <person name="McMahan C."/>
            <person name="White J."/>
            <person name="Sykes S."/>
            <person name="Heiman D."/>
            <person name="Young S."/>
            <person name="Zeng Q."/>
            <person name="Abouelleil A."/>
            <person name="Aftuck L."/>
            <person name="Bessette D."/>
            <person name="Brown A."/>
            <person name="FitzGerald M."/>
            <person name="Lui A."/>
            <person name="Macdonald J.P."/>
            <person name="Priest M."/>
            <person name="Orbach M.J."/>
            <person name="Galgiani J.N."/>
            <person name="Kirkland T.N."/>
            <person name="Cole G.T."/>
            <person name="Birren B.W."/>
            <person name="Henn M.R."/>
            <person name="Taylor J.W."/>
            <person name="Rounsley S.D."/>
        </authorList>
    </citation>
    <scope>NUCLEOTIDE SEQUENCE [LARGE SCALE GENOMIC DNA]</scope>
    <source>
        <strain evidence="5">RMSCC 3488</strain>
    </source>
</reference>
<feature type="compositionally biased region" description="Polar residues" evidence="1">
    <location>
        <begin position="80"/>
        <end position="102"/>
    </location>
</feature>
<feature type="compositionally biased region" description="Basic and acidic residues" evidence="1">
    <location>
        <begin position="25"/>
        <end position="40"/>
    </location>
</feature>
<dbReference type="GO" id="GO:0003691">
    <property type="term" value="F:double-stranded telomeric DNA binding"/>
    <property type="evidence" value="ECO:0007669"/>
    <property type="project" value="TreeGrafter"/>
</dbReference>
<feature type="compositionally biased region" description="Polar residues" evidence="1">
    <location>
        <begin position="1"/>
        <end position="18"/>
    </location>
</feature>
<dbReference type="OrthoDB" id="5398572at2759"/>
<reference evidence="4 5" key="1">
    <citation type="submission" date="2007-06" db="EMBL/GenBank/DDBJ databases">
        <title>The Genome Sequence of Coccidioides posadasii RMSCC_3488.</title>
        <authorList>
            <consortium name="Coccidioides Genome Resources Consortium"/>
            <consortium name="The Broad Institute Genome Sequencing Platform"/>
            <person name="Henn M.R."/>
            <person name="Sykes S."/>
            <person name="Young S."/>
            <person name="Jaffe D."/>
            <person name="Berlin A."/>
            <person name="Alvarez P."/>
            <person name="Butler J."/>
            <person name="Gnerre S."/>
            <person name="Grabherr M."/>
            <person name="Mauceli E."/>
            <person name="Brockman W."/>
            <person name="Kodira C."/>
            <person name="Alvarado L."/>
            <person name="Zeng Q."/>
            <person name="Crawford M."/>
            <person name="Antoine C."/>
            <person name="Devon K."/>
            <person name="Galgiani J."/>
            <person name="Orsborn K."/>
            <person name="Lewis M.L."/>
            <person name="Nusbaum C."/>
            <person name="Galagan J."/>
            <person name="Birren B."/>
        </authorList>
    </citation>
    <scope>NUCLEOTIDE SEQUENCE [LARGE SCALE GENOMIC DNA]</scope>
    <source>
        <strain evidence="4 5">RMSCC 3488</strain>
    </source>
</reference>
<evidence type="ECO:0000256" key="1">
    <source>
        <dbReference type="SAM" id="MobiDB-lite"/>
    </source>
</evidence>
<dbReference type="Proteomes" id="UP000054567">
    <property type="component" value="Unassembled WGS sequence"/>
</dbReference>
<feature type="region of interest" description="Disordered" evidence="1">
    <location>
        <begin position="432"/>
        <end position="484"/>
    </location>
</feature>
<evidence type="ECO:0000313" key="4">
    <source>
        <dbReference type="EMBL" id="KMM66190.1"/>
    </source>
</evidence>
<evidence type="ECO:0000259" key="3">
    <source>
        <dbReference type="PROSITE" id="PS51294"/>
    </source>
</evidence>
<feature type="domain" description="HTH myb-type" evidence="3">
    <location>
        <begin position="661"/>
        <end position="688"/>
    </location>
</feature>
<feature type="region of interest" description="Disordered" evidence="1">
    <location>
        <begin position="556"/>
        <end position="657"/>
    </location>
</feature>
<dbReference type="Pfam" id="PF00249">
    <property type="entry name" value="Myb_DNA-binding"/>
    <property type="match status" value="1"/>
</dbReference>
<dbReference type="PROSITE" id="PS51294">
    <property type="entry name" value="HTH_MYB"/>
    <property type="match status" value="1"/>
</dbReference>
<dbReference type="PROSITE" id="PS50090">
    <property type="entry name" value="MYB_LIKE"/>
    <property type="match status" value="1"/>
</dbReference>
<dbReference type="AlphaFoldDB" id="A0A0J6FAC3"/>